<sequence length="380" mass="44597">MGQKNWLPSPDAIQTRITRFLAPATDLKPKKLKIKNRRPFTGLPLNIKVEICAWCAYMHRDMVTSLMLVCKAVCSRVEELRFQFVTIRGTEGLHRFTDLVRQKPEGFLASRVEALCLSDAPVEECTELLRKCSALQHLGVDNVRIDPDDFDEEPELNDPWHLEQRKWLKCISQLPLRSLTVVTGHRTWWIANDIFAATNLSSSLTHLDLRDTTDWDLPLQYAYFPNLTHITVHQRRQYDHRLPNWRKINQNGEERLMDNIKECLEHVDKLEVLVVFIVDAVTFFEEFRNPPPGPFKYPRGSPKEYLKKEEDRITAKLRSEGHWDDRIVIMENPTLEAEYDECSHFDGWNEQWKDSVVPSEDNFWMEAEKIVEARRQSQRG</sequence>
<dbReference type="Proteomes" id="UP001383192">
    <property type="component" value="Unassembled WGS sequence"/>
</dbReference>
<dbReference type="SUPFAM" id="SSF52047">
    <property type="entry name" value="RNI-like"/>
    <property type="match status" value="1"/>
</dbReference>
<evidence type="ECO:0008006" key="3">
    <source>
        <dbReference type="Google" id="ProtNLM"/>
    </source>
</evidence>
<proteinExistence type="predicted"/>
<evidence type="ECO:0000313" key="1">
    <source>
        <dbReference type="EMBL" id="KAK7049275.1"/>
    </source>
</evidence>
<accession>A0AAW0DAB2</accession>
<evidence type="ECO:0000313" key="2">
    <source>
        <dbReference type="Proteomes" id="UP001383192"/>
    </source>
</evidence>
<reference evidence="1 2" key="1">
    <citation type="submission" date="2024-01" db="EMBL/GenBank/DDBJ databases">
        <title>A draft genome for a cacao thread blight-causing isolate of Paramarasmius palmivorus.</title>
        <authorList>
            <person name="Baruah I.K."/>
            <person name="Bukari Y."/>
            <person name="Amoako-Attah I."/>
            <person name="Meinhardt L.W."/>
            <person name="Bailey B.A."/>
            <person name="Cohen S.P."/>
        </authorList>
    </citation>
    <scope>NUCLEOTIDE SEQUENCE [LARGE SCALE GENOMIC DNA]</scope>
    <source>
        <strain evidence="1 2">GH-12</strain>
    </source>
</reference>
<keyword evidence="2" id="KW-1185">Reference proteome</keyword>
<protein>
    <recommendedName>
        <fullName evidence="3">F-box protein</fullName>
    </recommendedName>
</protein>
<dbReference type="Gene3D" id="3.80.10.10">
    <property type="entry name" value="Ribonuclease Inhibitor"/>
    <property type="match status" value="1"/>
</dbReference>
<comment type="caution">
    <text evidence="1">The sequence shown here is derived from an EMBL/GenBank/DDBJ whole genome shotgun (WGS) entry which is preliminary data.</text>
</comment>
<organism evidence="1 2">
    <name type="scientific">Paramarasmius palmivorus</name>
    <dbReference type="NCBI Taxonomy" id="297713"/>
    <lineage>
        <taxon>Eukaryota</taxon>
        <taxon>Fungi</taxon>
        <taxon>Dikarya</taxon>
        <taxon>Basidiomycota</taxon>
        <taxon>Agaricomycotina</taxon>
        <taxon>Agaricomycetes</taxon>
        <taxon>Agaricomycetidae</taxon>
        <taxon>Agaricales</taxon>
        <taxon>Marasmiineae</taxon>
        <taxon>Marasmiaceae</taxon>
        <taxon>Paramarasmius</taxon>
    </lineage>
</organism>
<dbReference type="AlphaFoldDB" id="A0AAW0DAB2"/>
<gene>
    <name evidence="1" type="ORF">VNI00_005876</name>
</gene>
<dbReference type="EMBL" id="JAYKXP010000017">
    <property type="protein sequence ID" value="KAK7049275.1"/>
    <property type="molecule type" value="Genomic_DNA"/>
</dbReference>
<name>A0AAW0DAB2_9AGAR</name>
<dbReference type="InterPro" id="IPR032675">
    <property type="entry name" value="LRR_dom_sf"/>
</dbReference>